<feature type="transmembrane region" description="Helical" evidence="1">
    <location>
        <begin position="35"/>
        <end position="54"/>
    </location>
</feature>
<organism evidence="2 3">
    <name type="scientific">Dufourea novaeangliae</name>
    <name type="common">Sweat bee</name>
    <dbReference type="NCBI Taxonomy" id="178035"/>
    <lineage>
        <taxon>Eukaryota</taxon>
        <taxon>Metazoa</taxon>
        <taxon>Ecdysozoa</taxon>
        <taxon>Arthropoda</taxon>
        <taxon>Hexapoda</taxon>
        <taxon>Insecta</taxon>
        <taxon>Pterygota</taxon>
        <taxon>Neoptera</taxon>
        <taxon>Endopterygota</taxon>
        <taxon>Hymenoptera</taxon>
        <taxon>Apocrita</taxon>
        <taxon>Aculeata</taxon>
        <taxon>Apoidea</taxon>
        <taxon>Anthophila</taxon>
        <taxon>Halictidae</taxon>
        <taxon>Rophitinae</taxon>
        <taxon>Dufourea</taxon>
    </lineage>
</organism>
<dbReference type="EMBL" id="KQ434892">
    <property type="protein sequence ID" value="KZC10561.1"/>
    <property type="molecule type" value="Genomic_DNA"/>
</dbReference>
<sequence>MSICSTVTGFQGCSDNRREEIGLSRFTFKCTQSRFWFGVVGSISIPISSILSSIRRERETQLYTSKRNKESGVRDKTRDANRHVLSTRYSVFRILSNPPVIVPEAVESRRTRQLDQGRKNDI</sequence>
<reference evidence="2 3" key="1">
    <citation type="submission" date="2015-07" db="EMBL/GenBank/DDBJ databases">
        <title>The genome of Dufourea novaeangliae.</title>
        <authorList>
            <person name="Pan H."/>
            <person name="Kapheim K."/>
        </authorList>
    </citation>
    <scope>NUCLEOTIDE SEQUENCE [LARGE SCALE GENOMIC DNA]</scope>
    <source>
        <strain evidence="2">0120121106</strain>
        <tissue evidence="2">Whole body</tissue>
    </source>
</reference>
<dbReference type="Proteomes" id="UP000076502">
    <property type="component" value="Unassembled WGS sequence"/>
</dbReference>
<proteinExistence type="predicted"/>
<name>A0A154PFE5_DUFNO</name>
<keyword evidence="1" id="KW-0472">Membrane</keyword>
<evidence type="ECO:0000313" key="3">
    <source>
        <dbReference type="Proteomes" id="UP000076502"/>
    </source>
</evidence>
<keyword evidence="1" id="KW-1133">Transmembrane helix</keyword>
<evidence type="ECO:0000313" key="2">
    <source>
        <dbReference type="EMBL" id="KZC10561.1"/>
    </source>
</evidence>
<keyword evidence="1" id="KW-0812">Transmembrane</keyword>
<accession>A0A154PFE5</accession>
<evidence type="ECO:0000256" key="1">
    <source>
        <dbReference type="SAM" id="Phobius"/>
    </source>
</evidence>
<keyword evidence="3" id="KW-1185">Reference proteome</keyword>
<dbReference type="AlphaFoldDB" id="A0A154PFE5"/>
<protein>
    <submittedName>
        <fullName evidence="2">Uncharacterized protein</fullName>
    </submittedName>
</protein>
<gene>
    <name evidence="2" type="ORF">WN55_01998</name>
</gene>